<name>A0A6A4H304_9AGAR</name>
<protein>
    <submittedName>
        <fullName evidence="1">Uncharacterized protein</fullName>
    </submittedName>
</protein>
<keyword evidence="2" id="KW-1185">Reference proteome</keyword>
<sequence length="167" mass="18329">MKITEARVDYYELHGDEDGEALPILPALLEHASRWRSAVLRLPEVGPALQPSSDDARDFPYIASFKAPVLQTVSIEKFGGGKFGSSCIDETRLAVLFSTTYNRYSLCSTTSLLKSLSVTTTSNGPDYNDTLDEFVATLTLLNVEALEFADEQSFQNGFLPFSNSCAL</sequence>
<organism evidence="1 2">
    <name type="scientific">Gymnopus androsaceus JB14</name>
    <dbReference type="NCBI Taxonomy" id="1447944"/>
    <lineage>
        <taxon>Eukaryota</taxon>
        <taxon>Fungi</taxon>
        <taxon>Dikarya</taxon>
        <taxon>Basidiomycota</taxon>
        <taxon>Agaricomycotina</taxon>
        <taxon>Agaricomycetes</taxon>
        <taxon>Agaricomycetidae</taxon>
        <taxon>Agaricales</taxon>
        <taxon>Marasmiineae</taxon>
        <taxon>Omphalotaceae</taxon>
        <taxon>Gymnopus</taxon>
    </lineage>
</organism>
<evidence type="ECO:0000313" key="2">
    <source>
        <dbReference type="Proteomes" id="UP000799118"/>
    </source>
</evidence>
<dbReference type="AlphaFoldDB" id="A0A6A4H304"/>
<proteinExistence type="predicted"/>
<gene>
    <name evidence="1" type="ORF">BT96DRAFT_1000687</name>
</gene>
<accession>A0A6A4H304</accession>
<evidence type="ECO:0000313" key="1">
    <source>
        <dbReference type="EMBL" id="KAE9392060.1"/>
    </source>
</evidence>
<dbReference type="Proteomes" id="UP000799118">
    <property type="component" value="Unassembled WGS sequence"/>
</dbReference>
<dbReference type="EMBL" id="ML769605">
    <property type="protein sequence ID" value="KAE9392060.1"/>
    <property type="molecule type" value="Genomic_DNA"/>
</dbReference>
<reference evidence="1" key="1">
    <citation type="journal article" date="2019" name="Environ. Microbiol.">
        <title>Fungal ecological strategies reflected in gene transcription - a case study of two litter decomposers.</title>
        <authorList>
            <person name="Barbi F."/>
            <person name="Kohler A."/>
            <person name="Barry K."/>
            <person name="Baskaran P."/>
            <person name="Daum C."/>
            <person name="Fauchery L."/>
            <person name="Ihrmark K."/>
            <person name="Kuo A."/>
            <person name="LaButti K."/>
            <person name="Lipzen A."/>
            <person name="Morin E."/>
            <person name="Grigoriev I.V."/>
            <person name="Henrissat B."/>
            <person name="Lindahl B."/>
            <person name="Martin F."/>
        </authorList>
    </citation>
    <scope>NUCLEOTIDE SEQUENCE</scope>
    <source>
        <strain evidence="1">JB14</strain>
    </source>
</reference>